<accession>A0A4R6Q3F5</accession>
<proteinExistence type="predicted"/>
<dbReference type="AlphaFoldDB" id="A0A4R6Q3F5"/>
<evidence type="ECO:0000259" key="1">
    <source>
        <dbReference type="Pfam" id="PF14471"/>
    </source>
</evidence>
<dbReference type="InterPro" id="IPR027872">
    <property type="entry name" value="DUF4428"/>
</dbReference>
<comment type="caution">
    <text evidence="2">The sequence shown here is derived from an EMBL/GenBank/DDBJ whole genome shotgun (WGS) entry which is preliminary data.</text>
</comment>
<dbReference type="EMBL" id="SNXO01000016">
    <property type="protein sequence ID" value="TDP56370.1"/>
    <property type="molecule type" value="Genomic_DNA"/>
</dbReference>
<name>A0A4R6Q3F5_9FIRM</name>
<evidence type="ECO:0000313" key="2">
    <source>
        <dbReference type="EMBL" id="TDP56370.1"/>
    </source>
</evidence>
<protein>
    <submittedName>
        <fullName evidence="2">Uncharacterized protein DUF4428</fullName>
    </submittedName>
</protein>
<dbReference type="RefSeq" id="WP_133528422.1">
    <property type="nucleotide sequence ID" value="NZ_SNXO01000016.1"/>
</dbReference>
<dbReference type="OrthoDB" id="3191813at2"/>
<organism evidence="2 3">
    <name type="scientific">Aminicella lysinilytica</name>
    <dbReference type="NCBI Taxonomy" id="433323"/>
    <lineage>
        <taxon>Bacteria</taxon>
        <taxon>Bacillati</taxon>
        <taxon>Bacillota</taxon>
        <taxon>Clostridia</taxon>
        <taxon>Peptostreptococcales</taxon>
        <taxon>Anaerovoracaceae</taxon>
        <taxon>Aminicella</taxon>
    </lineage>
</organism>
<dbReference type="Proteomes" id="UP000295500">
    <property type="component" value="Unassembled WGS sequence"/>
</dbReference>
<gene>
    <name evidence="2" type="ORF">EV211_11633</name>
</gene>
<evidence type="ECO:0000313" key="3">
    <source>
        <dbReference type="Proteomes" id="UP000295500"/>
    </source>
</evidence>
<sequence length="279" mass="32022">MGLFSKECAVCGGTADLLSGKKISDGKICKECVEKLSPWFTDYDGATTESIKNQIAARRENRGKLDNFNVTKAWGVKKYPVATQFIYDGENRNFVVVEGPEETFREKNPDIISFSQVRDVYLEVAEDWSETKDQYAVKKTSAQLLQENYDKVYWRYDFILHIELDHPYLTEISYQMNFKTTVMKVPQRKFMYRRGLEFNGEFRRKEIKEQIARLKSLIESEDGAIDRGKAVDAIIGANDNEPMAEAVVSGIKDDIYLSKIANIIKHVERANRISDLLLA</sequence>
<reference evidence="2 3" key="1">
    <citation type="submission" date="2019-03" db="EMBL/GenBank/DDBJ databases">
        <title>Genomic Encyclopedia of Type Strains, Phase IV (KMG-IV): sequencing the most valuable type-strain genomes for metagenomic binning, comparative biology and taxonomic classification.</title>
        <authorList>
            <person name="Goeker M."/>
        </authorList>
    </citation>
    <scope>NUCLEOTIDE SEQUENCE [LARGE SCALE GENOMIC DNA]</scope>
    <source>
        <strain evidence="2 3">DSM 28287</strain>
    </source>
</reference>
<feature type="domain" description="DUF4428" evidence="1">
    <location>
        <begin position="7"/>
        <end position="53"/>
    </location>
</feature>
<dbReference type="Pfam" id="PF14471">
    <property type="entry name" value="DUF4428"/>
    <property type="match status" value="1"/>
</dbReference>
<keyword evidence="3" id="KW-1185">Reference proteome</keyword>